<dbReference type="EMBL" id="JAKOGI010000196">
    <property type="protein sequence ID" value="KAJ8440183.1"/>
    <property type="molecule type" value="Genomic_DNA"/>
</dbReference>
<evidence type="ECO:0000313" key="3">
    <source>
        <dbReference type="Proteomes" id="UP001153076"/>
    </source>
</evidence>
<name>A0A9Q1KB92_9CARY</name>
<dbReference type="Proteomes" id="UP001153076">
    <property type="component" value="Unassembled WGS sequence"/>
</dbReference>
<organism evidence="2 3">
    <name type="scientific">Carnegiea gigantea</name>
    <dbReference type="NCBI Taxonomy" id="171969"/>
    <lineage>
        <taxon>Eukaryota</taxon>
        <taxon>Viridiplantae</taxon>
        <taxon>Streptophyta</taxon>
        <taxon>Embryophyta</taxon>
        <taxon>Tracheophyta</taxon>
        <taxon>Spermatophyta</taxon>
        <taxon>Magnoliopsida</taxon>
        <taxon>eudicotyledons</taxon>
        <taxon>Gunneridae</taxon>
        <taxon>Pentapetalae</taxon>
        <taxon>Caryophyllales</taxon>
        <taxon>Cactineae</taxon>
        <taxon>Cactaceae</taxon>
        <taxon>Cactoideae</taxon>
        <taxon>Echinocereeae</taxon>
        <taxon>Carnegiea</taxon>
    </lineage>
</organism>
<protein>
    <submittedName>
        <fullName evidence="2">Uncharacterized protein</fullName>
    </submittedName>
</protein>
<feature type="transmembrane region" description="Helical" evidence="1">
    <location>
        <begin position="69"/>
        <end position="88"/>
    </location>
</feature>
<feature type="transmembrane region" description="Helical" evidence="1">
    <location>
        <begin position="100"/>
        <end position="122"/>
    </location>
</feature>
<evidence type="ECO:0000313" key="2">
    <source>
        <dbReference type="EMBL" id="KAJ8440183.1"/>
    </source>
</evidence>
<keyword evidence="1" id="KW-0812">Transmembrane</keyword>
<accession>A0A9Q1KB92</accession>
<feature type="transmembrane region" description="Helical" evidence="1">
    <location>
        <begin position="134"/>
        <end position="156"/>
    </location>
</feature>
<reference evidence="2" key="1">
    <citation type="submission" date="2022-04" db="EMBL/GenBank/DDBJ databases">
        <title>Carnegiea gigantea Genome sequencing and assembly v2.</title>
        <authorList>
            <person name="Copetti D."/>
            <person name="Sanderson M.J."/>
            <person name="Burquez A."/>
            <person name="Wojciechowski M.F."/>
        </authorList>
    </citation>
    <scope>NUCLEOTIDE SEQUENCE</scope>
    <source>
        <strain evidence="2">SGP5-SGP5p</strain>
        <tissue evidence="2">Aerial part</tissue>
    </source>
</reference>
<feature type="transmembrane region" description="Helical" evidence="1">
    <location>
        <begin position="168"/>
        <end position="191"/>
    </location>
</feature>
<sequence length="214" mass="23434">MGFSAPQGEARGDRKARFMEPLNKKRIFFKKKISKLAFSRPENTLAFPWLSLLRISISGFNHKSPGTNLHFSSFSAANFSSPLLLLLFRPFLWPFGCRLAAVLASSPLPFLVQPCLLAMVVFSATFLSLSSPPLLSGAVVGNGLHLLFFFFPCALGRGRPDLKPSTPFFLGGGGFSMLAAVYFSDLFLGIVDDIVPFGCGPHLFMDYLENCISP</sequence>
<gene>
    <name evidence="2" type="ORF">Cgig2_023948</name>
</gene>
<evidence type="ECO:0000256" key="1">
    <source>
        <dbReference type="SAM" id="Phobius"/>
    </source>
</evidence>
<dbReference type="AlphaFoldDB" id="A0A9Q1KB92"/>
<keyword evidence="1" id="KW-1133">Transmembrane helix</keyword>
<keyword evidence="3" id="KW-1185">Reference proteome</keyword>
<comment type="caution">
    <text evidence="2">The sequence shown here is derived from an EMBL/GenBank/DDBJ whole genome shotgun (WGS) entry which is preliminary data.</text>
</comment>
<keyword evidence="1" id="KW-0472">Membrane</keyword>
<proteinExistence type="predicted"/>